<keyword evidence="1" id="KW-0677">Repeat</keyword>
<evidence type="ECO:0008006" key="5">
    <source>
        <dbReference type="Google" id="ProtNLM"/>
    </source>
</evidence>
<feature type="repeat" description="NHL" evidence="2">
    <location>
        <begin position="69"/>
        <end position="112"/>
    </location>
</feature>
<evidence type="ECO:0000256" key="2">
    <source>
        <dbReference type="PROSITE-ProRule" id="PRU00504"/>
    </source>
</evidence>
<proteinExistence type="predicted"/>
<evidence type="ECO:0000313" key="3">
    <source>
        <dbReference type="EMBL" id="VEL23103.1"/>
    </source>
</evidence>
<dbReference type="OrthoDB" id="27136at2759"/>
<name>A0A448WXZ9_9PLAT</name>
<evidence type="ECO:0000256" key="1">
    <source>
        <dbReference type="ARBA" id="ARBA00022737"/>
    </source>
</evidence>
<comment type="caution">
    <text evidence="3">The sequence shown here is derived from an EMBL/GenBank/DDBJ whole genome shotgun (WGS) entry which is preliminary data.</text>
</comment>
<feature type="repeat" description="NHL" evidence="2">
    <location>
        <begin position="205"/>
        <end position="244"/>
    </location>
</feature>
<dbReference type="Pfam" id="PF01436">
    <property type="entry name" value="NHL"/>
    <property type="match status" value="1"/>
</dbReference>
<dbReference type="PANTHER" id="PTHR24104">
    <property type="entry name" value="E3 UBIQUITIN-PROTEIN LIGASE NHLRC1-RELATED"/>
    <property type="match status" value="1"/>
</dbReference>
<dbReference type="GO" id="GO:0000209">
    <property type="term" value="P:protein polyubiquitination"/>
    <property type="evidence" value="ECO:0007669"/>
    <property type="project" value="TreeGrafter"/>
</dbReference>
<feature type="repeat" description="NHL" evidence="2">
    <location>
        <begin position="113"/>
        <end position="154"/>
    </location>
</feature>
<dbReference type="Proteomes" id="UP000784294">
    <property type="component" value="Unassembled WGS sequence"/>
</dbReference>
<keyword evidence="4" id="KW-1185">Reference proteome</keyword>
<dbReference type="EMBL" id="CAAALY010060019">
    <property type="protein sequence ID" value="VEL23103.1"/>
    <property type="molecule type" value="Genomic_DNA"/>
</dbReference>
<feature type="repeat" description="NHL" evidence="2">
    <location>
        <begin position="158"/>
        <end position="201"/>
    </location>
</feature>
<accession>A0A448WXZ9</accession>
<dbReference type="InterPro" id="IPR050952">
    <property type="entry name" value="TRIM-NHL_E3_ligases"/>
</dbReference>
<dbReference type="Gene3D" id="2.120.10.30">
    <property type="entry name" value="TolB, C-terminal domain"/>
    <property type="match status" value="1"/>
</dbReference>
<dbReference type="PROSITE" id="PS51125">
    <property type="entry name" value="NHL"/>
    <property type="match status" value="4"/>
</dbReference>
<dbReference type="AlphaFoldDB" id="A0A448WXZ9"/>
<dbReference type="SUPFAM" id="SSF101898">
    <property type="entry name" value="NHL repeat"/>
    <property type="match status" value="1"/>
</dbReference>
<evidence type="ECO:0000313" key="4">
    <source>
        <dbReference type="Proteomes" id="UP000784294"/>
    </source>
</evidence>
<dbReference type="InterPro" id="IPR011042">
    <property type="entry name" value="6-blade_b-propeller_TolB-like"/>
</dbReference>
<dbReference type="PANTHER" id="PTHR24104:SF57">
    <property type="entry name" value="BEE-MILK PROTEIN"/>
    <property type="match status" value="1"/>
</dbReference>
<dbReference type="InterPro" id="IPR001258">
    <property type="entry name" value="NHL_repeat"/>
</dbReference>
<protein>
    <recommendedName>
        <fullName evidence="5">SMP-30/Gluconolactonase/LRE-like region domain-containing protein</fullName>
    </recommendedName>
</protein>
<sequence>MSSSSDDVHHLMDESSVRFYPKRGRSRGLSQPERRIKAKRLQYSGIHPSPSDEIDLFFIEVFDENGEFVLRFGEHGREPGQLARPIDVAETINGNYLISDFDSHCVNVFTPVGRYISRFGQRYLGGPKGLTVDSRGRILVVDAKTCMLCIFKPTGKFINRFGARGVADSQFGIPMYVAVNSQDEILVSDFQNHSIKRFDCNGIFLAKIGVNGMQPGCFHSPTGLAIDSNDNIFVCDWGNCRLQVGKCKSFYI</sequence>
<gene>
    <name evidence="3" type="ORF">PXEA_LOCUS16543</name>
</gene>
<reference evidence="3" key="1">
    <citation type="submission" date="2018-11" db="EMBL/GenBank/DDBJ databases">
        <authorList>
            <consortium name="Pathogen Informatics"/>
        </authorList>
    </citation>
    <scope>NUCLEOTIDE SEQUENCE</scope>
</reference>
<dbReference type="GO" id="GO:0061630">
    <property type="term" value="F:ubiquitin protein ligase activity"/>
    <property type="evidence" value="ECO:0007669"/>
    <property type="project" value="TreeGrafter"/>
</dbReference>
<organism evidence="3 4">
    <name type="scientific">Protopolystoma xenopodis</name>
    <dbReference type="NCBI Taxonomy" id="117903"/>
    <lineage>
        <taxon>Eukaryota</taxon>
        <taxon>Metazoa</taxon>
        <taxon>Spiralia</taxon>
        <taxon>Lophotrochozoa</taxon>
        <taxon>Platyhelminthes</taxon>
        <taxon>Monogenea</taxon>
        <taxon>Polyopisthocotylea</taxon>
        <taxon>Polystomatidea</taxon>
        <taxon>Polystomatidae</taxon>
        <taxon>Protopolystoma</taxon>
    </lineage>
</organism>
<dbReference type="GO" id="GO:0043161">
    <property type="term" value="P:proteasome-mediated ubiquitin-dependent protein catabolic process"/>
    <property type="evidence" value="ECO:0007669"/>
    <property type="project" value="TreeGrafter"/>
</dbReference>